<dbReference type="AlphaFoldDB" id="A0A0G4FHX3"/>
<name>A0A0G4FHX3_9ALVE</name>
<reference evidence="2" key="1">
    <citation type="submission" date="2014-11" db="EMBL/GenBank/DDBJ databases">
        <authorList>
            <person name="Otto D Thomas"/>
            <person name="Naeem Raeece"/>
        </authorList>
    </citation>
    <scope>NUCLEOTIDE SEQUENCE</scope>
</reference>
<organism evidence="2">
    <name type="scientific">Chromera velia CCMP2878</name>
    <dbReference type="NCBI Taxonomy" id="1169474"/>
    <lineage>
        <taxon>Eukaryota</taxon>
        <taxon>Sar</taxon>
        <taxon>Alveolata</taxon>
        <taxon>Colpodellida</taxon>
        <taxon>Chromeraceae</taxon>
        <taxon>Chromera</taxon>
    </lineage>
</organism>
<evidence type="ECO:0000256" key="1">
    <source>
        <dbReference type="SAM" id="MobiDB-lite"/>
    </source>
</evidence>
<feature type="compositionally biased region" description="Basic and acidic residues" evidence="1">
    <location>
        <begin position="159"/>
        <end position="169"/>
    </location>
</feature>
<accession>A0A0G4FHX3</accession>
<feature type="region of interest" description="Disordered" evidence="1">
    <location>
        <begin position="134"/>
        <end position="169"/>
    </location>
</feature>
<protein>
    <submittedName>
        <fullName evidence="2">Uncharacterized protein</fullName>
    </submittedName>
</protein>
<sequence length="169" mass="18489">MTAPADTVEEGVMEEGELFCPPCIGGADTPVDPRPRQVGRNDSRILIIKTKTGGEEDDRLRVDFMRWREWAGSEGQLQYEQEEGYWAILVDMSLTDSTIVDRQTDMSDFVPVPKAAPKVAAKAKVSSVAASTTITTTHKHTVKGSLKPTTISTSIGLNKEQDTPHTDKA</sequence>
<dbReference type="VEuPathDB" id="CryptoDB:Cvel_17035"/>
<feature type="compositionally biased region" description="Polar residues" evidence="1">
    <location>
        <begin position="147"/>
        <end position="156"/>
    </location>
</feature>
<dbReference type="EMBL" id="CDMZ01000375">
    <property type="protein sequence ID" value="CEM12921.1"/>
    <property type="molecule type" value="Genomic_DNA"/>
</dbReference>
<proteinExistence type="predicted"/>
<evidence type="ECO:0000313" key="2">
    <source>
        <dbReference type="EMBL" id="CEM12921.1"/>
    </source>
</evidence>
<gene>
    <name evidence="2" type="ORF">Cvel_17035</name>
</gene>